<dbReference type="GO" id="GO:0000049">
    <property type="term" value="F:tRNA binding"/>
    <property type="evidence" value="ECO:0007669"/>
    <property type="project" value="UniProtKB-UniRule"/>
</dbReference>
<accession>A0ABD4T8L0</accession>
<comment type="subunit">
    <text evidence="7">Consists of a catalytic RNA component (M1 or rnpB) and a protein subunit.</text>
</comment>
<dbReference type="GO" id="GO:0004526">
    <property type="term" value="F:ribonuclease P activity"/>
    <property type="evidence" value="ECO:0007669"/>
    <property type="project" value="UniProtKB-UniRule"/>
</dbReference>
<dbReference type="InterPro" id="IPR014721">
    <property type="entry name" value="Ribsml_uS5_D2-typ_fold_subgr"/>
</dbReference>
<dbReference type="InterPro" id="IPR020568">
    <property type="entry name" value="Ribosomal_Su5_D2-typ_SF"/>
</dbReference>
<reference evidence="9 10" key="1">
    <citation type="journal article" date="2015" name="Genome Announc.">
        <title>Draft Genome Sequence of Filamentous Marine Cyanobacterium Lyngbya confervoides Strain BDU141951.</title>
        <authorList>
            <person name="Chandrababunaidu M.M."/>
            <person name="Sen D."/>
            <person name="Tripathy S."/>
        </authorList>
    </citation>
    <scope>NUCLEOTIDE SEQUENCE [LARGE SCALE GENOMIC DNA]</scope>
    <source>
        <strain evidence="9 10">BDU141951</strain>
    </source>
</reference>
<sequence>MLAKANRLRRFRDFSHVYKHGKRFRADGLALCTCERADGAQPTRIGIAVGAKVSKRAVVRNRIKRRLRSACRSYLPSLSPGQDLVIVARSAATQCDYSEFLRQLKQLFTNAELLHGD</sequence>
<dbReference type="Gene3D" id="3.30.230.10">
    <property type="match status" value="1"/>
</dbReference>
<evidence type="ECO:0000256" key="4">
    <source>
        <dbReference type="ARBA" id="ARBA00022759"/>
    </source>
</evidence>
<dbReference type="EC" id="3.1.26.5" evidence="7 8"/>
<keyword evidence="10" id="KW-1185">Reference proteome</keyword>
<keyword evidence="2 7" id="KW-0819">tRNA processing</keyword>
<dbReference type="NCBIfam" id="TIGR00188">
    <property type="entry name" value="rnpA"/>
    <property type="match status" value="1"/>
</dbReference>
<evidence type="ECO:0000256" key="1">
    <source>
        <dbReference type="ARBA" id="ARBA00002663"/>
    </source>
</evidence>
<proteinExistence type="inferred from homology"/>
<comment type="similarity">
    <text evidence="7">Belongs to the RnpA family.</text>
</comment>
<keyword evidence="3 7" id="KW-0540">Nuclease</keyword>
<organism evidence="9 10">
    <name type="scientific">Lyngbya confervoides BDU141951</name>
    <dbReference type="NCBI Taxonomy" id="1574623"/>
    <lineage>
        <taxon>Bacteria</taxon>
        <taxon>Bacillati</taxon>
        <taxon>Cyanobacteriota</taxon>
        <taxon>Cyanophyceae</taxon>
        <taxon>Oscillatoriophycideae</taxon>
        <taxon>Oscillatoriales</taxon>
        <taxon>Microcoleaceae</taxon>
        <taxon>Lyngbya</taxon>
    </lineage>
</organism>
<dbReference type="GO" id="GO:0001682">
    <property type="term" value="P:tRNA 5'-leader removal"/>
    <property type="evidence" value="ECO:0007669"/>
    <property type="project" value="UniProtKB-UniRule"/>
</dbReference>
<protein>
    <recommendedName>
        <fullName evidence="7 8">Ribonuclease P protein component</fullName>
        <shortName evidence="7">RNase P protein</shortName>
        <shortName evidence="7">RNaseP protein</shortName>
        <ecNumber evidence="7 8">3.1.26.5</ecNumber>
    </recommendedName>
    <alternativeName>
        <fullName evidence="7">Protein C5</fullName>
    </alternativeName>
</protein>
<dbReference type="RefSeq" id="WP_166277076.1">
    <property type="nucleotide sequence ID" value="NZ_JTHE03000104.1"/>
</dbReference>
<dbReference type="EMBL" id="JTHE03000104">
    <property type="protein sequence ID" value="MCM1984788.1"/>
    <property type="molecule type" value="Genomic_DNA"/>
</dbReference>
<evidence type="ECO:0000313" key="9">
    <source>
        <dbReference type="EMBL" id="MCM1984788.1"/>
    </source>
</evidence>
<comment type="caution">
    <text evidence="9">The sequence shown here is derived from an EMBL/GenBank/DDBJ whole genome shotgun (WGS) entry which is preliminary data.</text>
</comment>
<evidence type="ECO:0000256" key="3">
    <source>
        <dbReference type="ARBA" id="ARBA00022722"/>
    </source>
</evidence>
<gene>
    <name evidence="7 9" type="primary">rnpA</name>
    <name evidence="9" type="ORF">QQ91_0018355</name>
</gene>
<evidence type="ECO:0000256" key="8">
    <source>
        <dbReference type="NCBIfam" id="TIGR00188"/>
    </source>
</evidence>
<dbReference type="InterPro" id="IPR000100">
    <property type="entry name" value="RNase_P"/>
</dbReference>
<evidence type="ECO:0000256" key="2">
    <source>
        <dbReference type="ARBA" id="ARBA00022694"/>
    </source>
</evidence>
<dbReference type="PANTHER" id="PTHR33992:SF1">
    <property type="entry name" value="RIBONUCLEASE P PROTEIN COMPONENT"/>
    <property type="match status" value="1"/>
</dbReference>
<name>A0ABD4T8L0_9CYAN</name>
<keyword evidence="5 7" id="KW-0378">Hydrolase</keyword>
<dbReference type="HAMAP" id="MF_00227">
    <property type="entry name" value="RNase_P"/>
    <property type="match status" value="1"/>
</dbReference>
<comment type="function">
    <text evidence="1 7">RNaseP catalyzes the removal of the 5'-leader sequence from pre-tRNA to produce the mature 5'-terminus. It can also cleave other RNA substrates such as 4.5S RNA. The protein component plays an auxiliary but essential role in vivo by binding to the 5'-leader sequence and broadening the substrate specificity of the ribozyme.</text>
</comment>
<evidence type="ECO:0000313" key="10">
    <source>
        <dbReference type="Proteomes" id="UP000031561"/>
    </source>
</evidence>
<dbReference type="Pfam" id="PF00825">
    <property type="entry name" value="Ribonuclease_P"/>
    <property type="match status" value="1"/>
</dbReference>
<dbReference type="InterPro" id="IPR020539">
    <property type="entry name" value="RNase_P_CS"/>
</dbReference>
<dbReference type="Proteomes" id="UP000031561">
    <property type="component" value="Unassembled WGS sequence"/>
</dbReference>
<keyword evidence="6 7" id="KW-0694">RNA-binding</keyword>
<dbReference type="SUPFAM" id="SSF54211">
    <property type="entry name" value="Ribosomal protein S5 domain 2-like"/>
    <property type="match status" value="1"/>
</dbReference>
<keyword evidence="4 7" id="KW-0255">Endonuclease</keyword>
<evidence type="ECO:0000256" key="5">
    <source>
        <dbReference type="ARBA" id="ARBA00022801"/>
    </source>
</evidence>
<dbReference type="AlphaFoldDB" id="A0ABD4T8L0"/>
<evidence type="ECO:0000256" key="7">
    <source>
        <dbReference type="HAMAP-Rule" id="MF_00227"/>
    </source>
</evidence>
<dbReference type="PANTHER" id="PTHR33992">
    <property type="entry name" value="RIBONUCLEASE P PROTEIN COMPONENT"/>
    <property type="match status" value="1"/>
</dbReference>
<evidence type="ECO:0000256" key="6">
    <source>
        <dbReference type="ARBA" id="ARBA00022884"/>
    </source>
</evidence>
<comment type="catalytic activity">
    <reaction evidence="7">
        <text>Endonucleolytic cleavage of RNA, removing 5'-extranucleotides from tRNA precursor.</text>
        <dbReference type="EC" id="3.1.26.5"/>
    </reaction>
</comment>
<dbReference type="PROSITE" id="PS00648">
    <property type="entry name" value="RIBONUCLEASE_P"/>
    <property type="match status" value="1"/>
</dbReference>